<dbReference type="Proteomes" id="UP000800093">
    <property type="component" value="Unassembled WGS sequence"/>
</dbReference>
<dbReference type="InterPro" id="IPR029063">
    <property type="entry name" value="SAM-dependent_MTases_sf"/>
</dbReference>
<evidence type="ECO:0000256" key="4">
    <source>
        <dbReference type="ARBA" id="ARBA00038314"/>
    </source>
</evidence>
<keyword evidence="2" id="KW-0808">Transferase</keyword>
<dbReference type="InterPro" id="IPR041698">
    <property type="entry name" value="Methyltransf_25"/>
</dbReference>
<dbReference type="GO" id="GO:0016740">
    <property type="term" value="F:transferase activity"/>
    <property type="evidence" value="ECO:0007669"/>
    <property type="project" value="UniProtKB-KW"/>
</dbReference>
<evidence type="ECO:0000259" key="5">
    <source>
        <dbReference type="Pfam" id="PF13649"/>
    </source>
</evidence>
<reference evidence="7" key="1">
    <citation type="journal article" date="2020" name="Stud. Mycol.">
        <title>101 Dothideomycetes genomes: A test case for predicting lifestyles and emergence of pathogens.</title>
        <authorList>
            <person name="Haridas S."/>
            <person name="Albert R."/>
            <person name="Binder M."/>
            <person name="Bloem J."/>
            <person name="LaButti K."/>
            <person name="Salamov A."/>
            <person name="Andreopoulos B."/>
            <person name="Baker S."/>
            <person name="Barry K."/>
            <person name="Bills G."/>
            <person name="Bluhm B."/>
            <person name="Cannon C."/>
            <person name="Castanera R."/>
            <person name="Culley D."/>
            <person name="Daum C."/>
            <person name="Ezra D."/>
            <person name="Gonzalez J."/>
            <person name="Henrissat B."/>
            <person name="Kuo A."/>
            <person name="Liang C."/>
            <person name="Lipzen A."/>
            <person name="Lutzoni F."/>
            <person name="Magnuson J."/>
            <person name="Mondo S."/>
            <person name="Nolan M."/>
            <person name="Ohm R."/>
            <person name="Pangilinan J."/>
            <person name="Park H.-J."/>
            <person name="Ramirez L."/>
            <person name="Alfaro M."/>
            <person name="Sun H."/>
            <person name="Tritt A."/>
            <person name="Yoshinaga Y."/>
            <person name="Zwiers L.-H."/>
            <person name="Turgeon B."/>
            <person name="Goodwin S."/>
            <person name="Spatafora J."/>
            <person name="Crous P."/>
            <person name="Grigoriev I."/>
        </authorList>
    </citation>
    <scope>NUCLEOTIDE SEQUENCE [LARGE SCALE GENOMIC DNA]</scope>
    <source>
        <strain evidence="7">CBS 304.66</strain>
    </source>
</reference>
<protein>
    <recommendedName>
        <fullName evidence="5">Methyltransferase domain-containing protein</fullName>
    </recommendedName>
</protein>
<name>A0A9P4NAX3_9PLEO</name>
<accession>A0A9P4NAX3</accession>
<dbReference type="InterPro" id="IPR051654">
    <property type="entry name" value="Meroterpenoid_MTases"/>
</dbReference>
<dbReference type="AlphaFoldDB" id="A0A9P4NAX3"/>
<dbReference type="Pfam" id="PF13649">
    <property type="entry name" value="Methyltransf_25"/>
    <property type="match status" value="1"/>
</dbReference>
<sequence length="278" mass="31391">MAQATPDQKPAWFKKNLTELKPEARQLFESYSNVPSDQVKSHIEQFRNKAFEVYPYPCLGAFSFLDLSISMSPCYSEILERVKSGDIYLDLGCCVGQDIRKLVYDGAPSENTYGSDLSKEFMDIGYELFLDKPTLKTTFIAADALNPDSDLKQLNGKIDIINTASFFHLFEWDDQVKVAKMVVNLLKPKPGGMLVGRQIGNVDPGHVPSSNSEKQRFRQNPESWAKLWKQVGDETGTSWEVHAKLDDEDLVKKAEQAGLKVNFIPPGSRWLGFTVRRT</sequence>
<evidence type="ECO:0000256" key="3">
    <source>
        <dbReference type="ARBA" id="ARBA00022691"/>
    </source>
</evidence>
<evidence type="ECO:0000256" key="1">
    <source>
        <dbReference type="ARBA" id="ARBA00005179"/>
    </source>
</evidence>
<feature type="domain" description="Methyltransferase" evidence="5">
    <location>
        <begin position="89"/>
        <end position="188"/>
    </location>
</feature>
<comment type="caution">
    <text evidence="6">The sequence shown here is derived from an EMBL/GenBank/DDBJ whole genome shotgun (WGS) entry which is preliminary data.</text>
</comment>
<dbReference type="PANTHER" id="PTHR35897:SF1">
    <property type="entry name" value="METHYLTRANSFERASE AUSD"/>
    <property type="match status" value="1"/>
</dbReference>
<organism evidence="6 7">
    <name type="scientific">Lojkania enalia</name>
    <dbReference type="NCBI Taxonomy" id="147567"/>
    <lineage>
        <taxon>Eukaryota</taxon>
        <taxon>Fungi</taxon>
        <taxon>Dikarya</taxon>
        <taxon>Ascomycota</taxon>
        <taxon>Pezizomycotina</taxon>
        <taxon>Dothideomycetes</taxon>
        <taxon>Pleosporomycetidae</taxon>
        <taxon>Pleosporales</taxon>
        <taxon>Pleosporales incertae sedis</taxon>
        <taxon>Lojkania</taxon>
    </lineage>
</organism>
<keyword evidence="3" id="KW-0949">S-adenosyl-L-methionine</keyword>
<evidence type="ECO:0000313" key="7">
    <source>
        <dbReference type="Proteomes" id="UP000800093"/>
    </source>
</evidence>
<dbReference type="PANTHER" id="PTHR35897">
    <property type="entry name" value="METHYLTRANSFERASE AUSD"/>
    <property type="match status" value="1"/>
</dbReference>
<dbReference type="EMBL" id="ML986581">
    <property type="protein sequence ID" value="KAF2269864.1"/>
    <property type="molecule type" value="Genomic_DNA"/>
</dbReference>
<proteinExistence type="inferred from homology"/>
<keyword evidence="7" id="KW-1185">Reference proteome</keyword>
<dbReference type="OrthoDB" id="2094832at2759"/>
<dbReference type="SUPFAM" id="SSF53335">
    <property type="entry name" value="S-adenosyl-L-methionine-dependent methyltransferases"/>
    <property type="match status" value="1"/>
</dbReference>
<dbReference type="Gene3D" id="3.40.50.150">
    <property type="entry name" value="Vaccinia Virus protein VP39"/>
    <property type="match status" value="1"/>
</dbReference>
<comment type="pathway">
    <text evidence="1">Secondary metabolite biosynthesis.</text>
</comment>
<evidence type="ECO:0000256" key="2">
    <source>
        <dbReference type="ARBA" id="ARBA00022679"/>
    </source>
</evidence>
<evidence type="ECO:0000313" key="6">
    <source>
        <dbReference type="EMBL" id="KAF2269864.1"/>
    </source>
</evidence>
<comment type="similarity">
    <text evidence="4">Belongs to the class I-like SAM-binding methyltransferase superfamily.</text>
</comment>
<gene>
    <name evidence="6" type="ORF">CC78DRAFT_453044</name>
</gene>